<evidence type="ECO:0000256" key="8">
    <source>
        <dbReference type="SAM" id="MobiDB-lite"/>
    </source>
</evidence>
<feature type="region of interest" description="Disordered" evidence="8">
    <location>
        <begin position="1725"/>
        <end position="1767"/>
    </location>
</feature>
<feature type="domain" description="C2 DOCK-type" evidence="10">
    <location>
        <begin position="425"/>
        <end position="601"/>
    </location>
</feature>
<reference evidence="13" key="1">
    <citation type="submission" date="2025-08" db="UniProtKB">
        <authorList>
            <consortium name="RefSeq"/>
        </authorList>
    </citation>
    <scope>IDENTIFICATION</scope>
</reference>
<feature type="compositionally biased region" description="Basic and acidic residues" evidence="8">
    <location>
        <begin position="1796"/>
        <end position="1816"/>
    </location>
</feature>
<dbReference type="Proteomes" id="UP000695007">
    <property type="component" value="Unplaced"/>
</dbReference>
<dbReference type="InterPro" id="IPR026791">
    <property type="entry name" value="DOCK"/>
</dbReference>
<keyword evidence="12" id="KW-1185">Reference proteome</keyword>
<dbReference type="Gene3D" id="2.30.30.40">
    <property type="entry name" value="SH3 Domains"/>
    <property type="match status" value="1"/>
</dbReference>
<dbReference type="CDD" id="cd11697">
    <property type="entry name" value="DHR2_DOCK_A"/>
    <property type="match status" value="1"/>
</dbReference>
<protein>
    <submittedName>
        <fullName evidence="13">Dedicator of cytokinesis protein 2</fullName>
    </submittedName>
</protein>
<dbReference type="InterPro" id="IPR032376">
    <property type="entry name" value="DOCK_N"/>
</dbReference>
<dbReference type="InterPro" id="IPR046770">
    <property type="entry name" value="DOCKER_Lobe_B"/>
</dbReference>
<dbReference type="GO" id="GO:0016477">
    <property type="term" value="P:cell migration"/>
    <property type="evidence" value="ECO:0007669"/>
    <property type="project" value="TreeGrafter"/>
</dbReference>
<dbReference type="CDD" id="cd11872">
    <property type="entry name" value="SH3_DOCK_AB"/>
    <property type="match status" value="1"/>
</dbReference>
<dbReference type="SMART" id="SM00326">
    <property type="entry name" value="SH3"/>
    <property type="match status" value="1"/>
</dbReference>
<dbReference type="GO" id="GO:0005886">
    <property type="term" value="C:plasma membrane"/>
    <property type="evidence" value="ECO:0007669"/>
    <property type="project" value="TreeGrafter"/>
</dbReference>
<dbReference type="GO" id="GO:0007520">
    <property type="term" value="P:myoblast fusion"/>
    <property type="evidence" value="ECO:0007669"/>
    <property type="project" value="TreeGrafter"/>
</dbReference>
<dbReference type="InterPro" id="IPR047026">
    <property type="entry name" value="DOCK1_C2"/>
</dbReference>
<dbReference type="PROSITE" id="PS51651">
    <property type="entry name" value="DOCKER"/>
    <property type="match status" value="1"/>
</dbReference>
<evidence type="ECO:0000256" key="7">
    <source>
        <dbReference type="PROSITE-ProRule" id="PRU00983"/>
    </source>
</evidence>
<dbReference type="PROSITE" id="PS51650">
    <property type="entry name" value="C2_DOCK"/>
    <property type="match status" value="1"/>
</dbReference>
<feature type="compositionally biased region" description="Polar residues" evidence="8">
    <location>
        <begin position="1753"/>
        <end position="1767"/>
    </location>
</feature>
<evidence type="ECO:0000256" key="1">
    <source>
        <dbReference type="ARBA" id="ARBA00004496"/>
    </source>
</evidence>
<dbReference type="InterPro" id="IPR027007">
    <property type="entry name" value="C2_DOCK-type_domain"/>
</dbReference>
<dbReference type="Pfam" id="PF06920">
    <property type="entry name" value="DHR-2_Lobe_A"/>
    <property type="match status" value="1"/>
</dbReference>
<dbReference type="InterPro" id="IPR056372">
    <property type="entry name" value="TPR_DOCK"/>
</dbReference>
<feature type="compositionally biased region" description="Polar residues" evidence="8">
    <location>
        <begin position="1820"/>
        <end position="1836"/>
    </location>
</feature>
<evidence type="ECO:0000259" key="9">
    <source>
        <dbReference type="PROSITE" id="PS50002"/>
    </source>
</evidence>
<dbReference type="Gene3D" id="1.20.58.740">
    <property type="match status" value="1"/>
</dbReference>
<proteinExistence type="inferred from homology"/>
<dbReference type="InterPro" id="IPR035892">
    <property type="entry name" value="C2_domain_sf"/>
</dbReference>
<keyword evidence="3" id="KW-0963">Cytoplasm</keyword>
<keyword evidence="2 6" id="KW-0728">SH3 domain</keyword>
<dbReference type="InterPro" id="IPR042455">
    <property type="entry name" value="DOCK_N_sub1"/>
</dbReference>
<dbReference type="GO" id="GO:0005737">
    <property type="term" value="C:cytoplasm"/>
    <property type="evidence" value="ECO:0007669"/>
    <property type="project" value="UniProtKB-SubCell"/>
</dbReference>
<feature type="region of interest" description="Disordered" evidence="8">
    <location>
        <begin position="1779"/>
        <end position="1869"/>
    </location>
</feature>
<dbReference type="Gene3D" id="1.20.1270.350">
    <property type="entry name" value="Dedicator of cytokinesis N-terminal subdomain"/>
    <property type="match status" value="1"/>
</dbReference>
<dbReference type="PANTHER" id="PTHR45653:SF10">
    <property type="entry name" value="MYOBLAST CITY, ISOFORM B"/>
    <property type="match status" value="1"/>
</dbReference>
<evidence type="ECO:0000256" key="2">
    <source>
        <dbReference type="ARBA" id="ARBA00022443"/>
    </source>
</evidence>
<dbReference type="InterPro" id="IPR043162">
    <property type="entry name" value="DOCK_C_lobe_C"/>
</dbReference>
<feature type="compositionally biased region" description="Polar residues" evidence="8">
    <location>
        <begin position="1779"/>
        <end position="1790"/>
    </location>
</feature>
<feature type="domain" description="SH3" evidence="9">
    <location>
        <begin position="10"/>
        <end position="70"/>
    </location>
</feature>
<evidence type="ECO:0000259" key="10">
    <source>
        <dbReference type="PROSITE" id="PS51650"/>
    </source>
</evidence>
<evidence type="ECO:0000256" key="6">
    <source>
        <dbReference type="PROSITE-ProRule" id="PRU00192"/>
    </source>
</evidence>
<feature type="domain" description="DOCKER" evidence="11">
    <location>
        <begin position="1213"/>
        <end position="1635"/>
    </location>
</feature>
<dbReference type="CTD" id="42817"/>
<dbReference type="GO" id="GO:0007264">
    <property type="term" value="P:small GTPase-mediated signal transduction"/>
    <property type="evidence" value="ECO:0007669"/>
    <property type="project" value="InterPro"/>
</dbReference>
<keyword evidence="4" id="KW-0597">Phosphoprotein</keyword>
<dbReference type="InterPro" id="IPR043161">
    <property type="entry name" value="DOCK_C_lobe_A"/>
</dbReference>
<dbReference type="InterPro" id="IPR036028">
    <property type="entry name" value="SH3-like_dom_sf"/>
</dbReference>
<dbReference type="CDD" id="cd08694">
    <property type="entry name" value="C2_Dock-A"/>
    <property type="match status" value="1"/>
</dbReference>
<dbReference type="Pfam" id="PF14429">
    <property type="entry name" value="DOCK-C2"/>
    <property type="match status" value="1"/>
</dbReference>
<comment type="subcellular location">
    <subcellularLocation>
        <location evidence="1">Cytoplasm</location>
    </subcellularLocation>
</comment>
<dbReference type="SUPFAM" id="SSF48371">
    <property type="entry name" value="ARM repeat"/>
    <property type="match status" value="1"/>
</dbReference>
<dbReference type="Pfam" id="PF23554">
    <property type="entry name" value="TPR_DOCK"/>
    <property type="match status" value="1"/>
</dbReference>
<dbReference type="InterPro" id="IPR046769">
    <property type="entry name" value="DOCKER_Lobe_A"/>
</dbReference>
<dbReference type="Pfam" id="PF20421">
    <property type="entry name" value="DHR-2_Lobe_C"/>
    <property type="match status" value="1"/>
</dbReference>
<gene>
    <name evidence="13" type="primary">LOC105361193</name>
</gene>
<feature type="compositionally biased region" description="Polar residues" evidence="8">
    <location>
        <begin position="1725"/>
        <end position="1737"/>
    </location>
</feature>
<evidence type="ECO:0000259" key="11">
    <source>
        <dbReference type="PROSITE" id="PS51651"/>
    </source>
</evidence>
<dbReference type="PANTHER" id="PTHR45653">
    <property type="entry name" value="DEDICATOR OF CYTOKINESIS"/>
    <property type="match status" value="1"/>
</dbReference>
<dbReference type="RefSeq" id="XP_011496606.1">
    <property type="nucleotide sequence ID" value="XM_011498304.1"/>
</dbReference>
<dbReference type="InterPro" id="IPR001452">
    <property type="entry name" value="SH3_domain"/>
</dbReference>
<accession>A0AAJ7DU82</accession>
<keyword evidence="5" id="KW-0344">Guanine-nucleotide releasing factor</keyword>
<dbReference type="GeneID" id="105361193"/>
<dbReference type="GO" id="GO:0031267">
    <property type="term" value="F:small GTPase binding"/>
    <property type="evidence" value="ECO:0007669"/>
    <property type="project" value="TreeGrafter"/>
</dbReference>
<dbReference type="InterPro" id="IPR046773">
    <property type="entry name" value="DOCKER_Lobe_C"/>
</dbReference>
<comment type="similarity">
    <text evidence="7">Belongs to the DOCK family.</text>
</comment>
<evidence type="ECO:0000313" key="13">
    <source>
        <dbReference type="RefSeq" id="XP_011496606.1"/>
    </source>
</evidence>
<sequence>MMTTVWRRLKEHQMGVAIDNFFQEGEFQLGLSVGDAVVMIRECDDWYYGYKKYEGKYGIFPKTYICLRQKRTNMEALMNEMTSILREWGYYWKHLYVTHSKLFGTMQQQILELVSYRSKILSGTLTVDELKDIKKLATSKIDTGNQLLGLDMVVRDEEGNILNPENTSTVQLYYQHETAAERIRKATIDTKKKHVKPHAPVYSYIFFVNIRNFVCKMAEDVELLLTLYDSKEMRAITENYVFSWSKQGLMTDIDQLHNLKVLFTDLGSRDLSREKVYLVCYAIRVGGMEAKEVDHRRSSIVQNNQKSKSQDSMRRPFGIAAMDVTVFVNGKLEGDPEVEYCIPFLHCEKESLDGTLRRFLIQKEVSLQKNSTLGNNIGQGLWCSLKLLRGDIKQVRDENPHLVLGNVSIARKMGFPEVILPGDVRNDLYLTLVSGEFSKGSKSTDKNVEVTVKVCNEDGVSIPGVIKLGGGAQCIDEYRSVIYYHEDKPRWCETFKIAVPIEEFKQAHLKFTFKHRSSNEAKDRSEKPFALSYVKLMQRNGTTLQDTQHELLVYKIDNKKYEENETNYLRLPSTREELKKPSLGPLSLSSKDNFLITTNVCSTKLTQNVDLLGLLNWSSSQTDLKESLAALMKVDGEEVVKFLQDVLDALFSILMSNTDIDDYDDMVFECLLYIIGLVSDRKYQHFQPVLDLYISESFSATLAYKKLIAVLKKRIESASVSDGQEKDILLKTMKNLQYCMRFIVESRLLFTELDQDEEEFSQTLTELLRSIVELMKYETDGTLLVQGACLKYLPSTIPHLLKVYSGKQLSMILIDLLVTLPSGRLTKQKMMTVNDIVHSRLFLNMECRQILLPRITILVRDLLEAKEEVELCVKILSDVLDLTFRKDVGSTASDIKEIMLTALRTIIQTVISMDRENPLVGNLVSVMLSIFRQMTQQHYQIYIQHFGTQFDLLDFLMEILLVFKDLVSRSVFANDWCEMIMLQNSVILKALRFFSTTIRELFNANFEQQAWSNFFHCAIAFLTQPALQLETFTQAKRKRIIERYKDMRRETAIEIHKMWISLGGRKILFVPALVGAILEMALIPDTELRKDAAIPIFFDMMQTEFYSSKFVEGFSDKRNPGNTKANFNEFENEMIAKLDILVEGGKGDEEFRDLWVKEMTPLCENHATMHEQGLRFVETVAKLMDHLLQYRDIIHTESQEHRMLCTVNLLEFYSEINRNEMYIRYVNKLCELHLECDNYTEAAYTLQLHSRLLTWSDQSLPPLLKSSRYPHCQTHRELKECLYNDIIDYFDKGKMWESAVSVCKELSAQYEDETYEYLQLSVLLRRMAKFYDSIVKQLRPEPEYFRVAYYGRGHPPFLRNKVFIYRGKEYERLSDFCSRTLNQLPNAEQMNKLSPPNEKILESNVQYVQINKVDPLMDEKKHRLSGKPITAEPVIRYHRVNNVQKFRFSRPAPRKDVVSLNADKDKEASNEFASLWLERTVLVTSHPLPGILRWFPVISSDTYLVSPLCNAIETMEATNTTLRDLIISYRADSSLPLNPLSMKLNGVLDPAVMGGIDNYEKAFLNAEYKETHADESIDLEKLENLIAEQIPLLGVGVQLHKSRASLELAPFHQHLEQCYVTMRTQVEAKYGKRNCDLQIEMVTPSVTMRRHTPKGDNNRLSETSIVSNDCGTRSRVSSLTRSQVAAFKSLATFSFNNSSPISGIPSIGLIRNNNSSRSHILSTTSLQKALGNSNTGTNKKKDSKRRNSRKNETTTNSKTEQPTSQWYTMPEPIQCQTSPLISASTPSLPSTPVFELRQELTPKRPLRSEAERERRLSNRWSGQSQSYLRSASNGLDSHSLGKGNRDSIGTTDSTASEDDPPPPLPLKTREVDYCNLPDESGNFNYCSSAGLIGIGRPAIFRSKSKLPVPIDLMDVHGKPPTPPPKPKRAAHTIAKASIIVSPSDSESSNQDSTSTA</sequence>
<dbReference type="Gene3D" id="1.25.40.410">
    <property type="match status" value="1"/>
</dbReference>
<evidence type="ECO:0000256" key="3">
    <source>
        <dbReference type="ARBA" id="ARBA00022490"/>
    </source>
</evidence>
<dbReference type="PROSITE" id="PS50002">
    <property type="entry name" value="SH3"/>
    <property type="match status" value="1"/>
</dbReference>
<dbReference type="InterPro" id="IPR027357">
    <property type="entry name" value="DOCKER_dom"/>
</dbReference>
<dbReference type="SUPFAM" id="SSF50044">
    <property type="entry name" value="SH3-domain"/>
    <property type="match status" value="1"/>
</dbReference>
<evidence type="ECO:0000256" key="4">
    <source>
        <dbReference type="ARBA" id="ARBA00022553"/>
    </source>
</evidence>
<dbReference type="InterPro" id="IPR016024">
    <property type="entry name" value="ARM-type_fold"/>
</dbReference>
<name>A0AAJ7DU82_9HYME</name>
<dbReference type="Pfam" id="PF16172">
    <property type="entry name" value="DOCK_N"/>
    <property type="match status" value="1"/>
</dbReference>
<evidence type="ECO:0000313" key="12">
    <source>
        <dbReference type="Proteomes" id="UP000695007"/>
    </source>
</evidence>
<dbReference type="GO" id="GO:0005085">
    <property type="term" value="F:guanyl-nucleotide exchange factor activity"/>
    <property type="evidence" value="ECO:0007669"/>
    <property type="project" value="UniProtKB-KW"/>
</dbReference>
<dbReference type="KEGG" id="csol:105361193"/>
<dbReference type="FunFam" id="1.20.58.740:FF:000004">
    <property type="entry name" value="Dedicator of cytokinesis protein 1"/>
    <property type="match status" value="1"/>
</dbReference>
<dbReference type="Pfam" id="PF20422">
    <property type="entry name" value="DHR-2_Lobe_B"/>
    <property type="match status" value="1"/>
</dbReference>
<evidence type="ECO:0000256" key="5">
    <source>
        <dbReference type="ARBA" id="ARBA00022658"/>
    </source>
</evidence>
<organism evidence="12 13">
    <name type="scientific">Ceratosolen solmsi marchali</name>
    <dbReference type="NCBI Taxonomy" id="326594"/>
    <lineage>
        <taxon>Eukaryota</taxon>
        <taxon>Metazoa</taxon>
        <taxon>Ecdysozoa</taxon>
        <taxon>Arthropoda</taxon>
        <taxon>Hexapoda</taxon>
        <taxon>Insecta</taxon>
        <taxon>Pterygota</taxon>
        <taxon>Neoptera</taxon>
        <taxon>Endopterygota</taxon>
        <taxon>Hymenoptera</taxon>
        <taxon>Apocrita</taxon>
        <taxon>Proctotrupomorpha</taxon>
        <taxon>Chalcidoidea</taxon>
        <taxon>Agaonidae</taxon>
        <taxon>Agaoninae</taxon>
        <taxon>Ceratosolen</taxon>
    </lineage>
</organism>
<dbReference type="Gene3D" id="2.60.40.150">
    <property type="entry name" value="C2 domain"/>
    <property type="match status" value="1"/>
</dbReference>